<gene>
    <name evidence="2" type="ORF">HMPREF9386_0230</name>
</gene>
<proteinExistence type="predicted"/>
<keyword evidence="1" id="KW-1133">Transmembrane helix</keyword>
<dbReference type="Proteomes" id="UP000005955">
    <property type="component" value="Unassembled WGS sequence"/>
</dbReference>
<feature type="transmembrane region" description="Helical" evidence="1">
    <location>
        <begin position="34"/>
        <end position="53"/>
    </location>
</feature>
<sequence length="347" mass="40644">MIDEKKWNDSEDYQNKWLDELKTGGKQMKLNKKFFIFIFCLILTFVASLTFFLGGKKKEYAKSEYCVEGIQLFNKDKYVLVGSKETDSFRYSQNYITDFKYNSLDEYDSASSSKVNKEEYFKIKIYNLHDSTKITSKEVDIYSLLGRENTYRLKQIQEQFSRDGKEYLSFSMYSNEVGKIEKTIYVILSLDTGKIEKKMSENEFNEFLSKEDITIFPVEASSPMATNWKKGGIESQISSSTSNYHLGYGPGYLVASYDKGNLDLSGTNFAKLYPEIEINIKEGNKIYFRPNQYNEEEWFNDLIHWFAPEGQDVMELYATDETTGEKTQIRSFNDFKQWVETHPQKEN</sequence>
<protein>
    <submittedName>
        <fullName evidence="2">Uncharacterized protein</fullName>
    </submittedName>
</protein>
<dbReference type="HOGENOM" id="CLU_073328_0_0_9"/>
<keyword evidence="1" id="KW-0812">Transmembrane</keyword>
<name>F2C577_STRSA</name>
<organism evidence="2 3">
    <name type="scientific">Streptococcus sanguinis SK330</name>
    <dbReference type="NCBI Taxonomy" id="888813"/>
    <lineage>
        <taxon>Bacteria</taxon>
        <taxon>Bacillati</taxon>
        <taxon>Bacillota</taxon>
        <taxon>Bacilli</taxon>
        <taxon>Lactobacillales</taxon>
        <taxon>Streptococcaceae</taxon>
        <taxon>Streptococcus</taxon>
    </lineage>
</organism>
<dbReference type="PATRIC" id="fig|888813.3.peg.230"/>
<comment type="caution">
    <text evidence="2">The sequence shown here is derived from an EMBL/GenBank/DDBJ whole genome shotgun (WGS) entry which is preliminary data.</text>
</comment>
<keyword evidence="1" id="KW-0472">Membrane</keyword>
<evidence type="ECO:0000313" key="3">
    <source>
        <dbReference type="Proteomes" id="UP000005955"/>
    </source>
</evidence>
<dbReference type="EMBL" id="AFBD01000001">
    <property type="protein sequence ID" value="EGF16060.1"/>
    <property type="molecule type" value="Genomic_DNA"/>
</dbReference>
<reference evidence="2 3" key="1">
    <citation type="submission" date="2011-02" db="EMBL/GenBank/DDBJ databases">
        <authorList>
            <person name="Muzny D."/>
            <person name="Qin X."/>
            <person name="Deng J."/>
            <person name="Jiang H."/>
            <person name="Liu Y."/>
            <person name="Qu J."/>
            <person name="Song X.-Z."/>
            <person name="Zhang L."/>
            <person name="Thornton R."/>
            <person name="Coyle M."/>
            <person name="Francisco L."/>
            <person name="Jackson L."/>
            <person name="Javaid M."/>
            <person name="Korchina V."/>
            <person name="Kovar C."/>
            <person name="Mata R."/>
            <person name="Mathew T."/>
            <person name="Ngo R."/>
            <person name="Nguyen L."/>
            <person name="Nguyen N."/>
            <person name="Okwuonu G."/>
            <person name="Ongeri F."/>
            <person name="Pham C."/>
            <person name="Simmons D."/>
            <person name="Wilczek-Boney K."/>
            <person name="Hale W."/>
            <person name="Jakkamsetti A."/>
            <person name="Pham P."/>
            <person name="Ruth R."/>
            <person name="San Lucas F."/>
            <person name="Warren J."/>
            <person name="Zhang J."/>
            <person name="Zhao Z."/>
            <person name="Zhou C."/>
            <person name="Zhu D."/>
            <person name="Lee S."/>
            <person name="Bess C."/>
            <person name="Blankenburg K."/>
            <person name="Forbes L."/>
            <person name="Fu Q."/>
            <person name="Gubbala S."/>
            <person name="Hirani K."/>
            <person name="Jayaseelan J.C."/>
            <person name="Lara F."/>
            <person name="Munidasa M."/>
            <person name="Palculict T."/>
            <person name="Patil S."/>
            <person name="Pu L.-L."/>
            <person name="Saada N."/>
            <person name="Tang L."/>
            <person name="Weissenberger G."/>
            <person name="Zhu Y."/>
            <person name="Hemphill L."/>
            <person name="Shang Y."/>
            <person name="Youmans B."/>
            <person name="Ayvaz T."/>
            <person name="Ross M."/>
            <person name="Santibanez J."/>
            <person name="Aqrawi P."/>
            <person name="Gross S."/>
            <person name="Joshi V."/>
            <person name="Fowler G."/>
            <person name="Nazareth L."/>
            <person name="Reid J."/>
            <person name="Worley K."/>
            <person name="Petrosino J."/>
            <person name="Highlander S."/>
            <person name="Gibbs R."/>
        </authorList>
    </citation>
    <scope>NUCLEOTIDE SEQUENCE [LARGE SCALE GENOMIC DNA]</scope>
    <source>
        <strain evidence="2 3">SK330</strain>
    </source>
</reference>
<evidence type="ECO:0000313" key="2">
    <source>
        <dbReference type="EMBL" id="EGF16060.1"/>
    </source>
</evidence>
<accession>F2C577</accession>
<dbReference type="AlphaFoldDB" id="F2C577"/>
<evidence type="ECO:0000256" key="1">
    <source>
        <dbReference type="SAM" id="Phobius"/>
    </source>
</evidence>